<evidence type="ECO:0000313" key="2">
    <source>
        <dbReference type="EMBL" id="SMA50069.1"/>
    </source>
</evidence>
<feature type="domain" description="CAAX prenyl protease 2/Lysostaphin resistance protein A-like" evidence="1">
    <location>
        <begin position="101"/>
        <end position="200"/>
    </location>
</feature>
<name>A0A1X7APQ5_9GAMM</name>
<reference evidence="2 3" key="1">
    <citation type="submission" date="2017-03" db="EMBL/GenBank/DDBJ databases">
        <authorList>
            <person name="Afonso C.L."/>
            <person name="Miller P.J."/>
            <person name="Scott M.A."/>
            <person name="Spackman E."/>
            <person name="Goraichik I."/>
            <person name="Dimitrov K.M."/>
            <person name="Suarez D.L."/>
            <person name="Swayne D.E."/>
        </authorList>
    </citation>
    <scope>NUCLEOTIDE SEQUENCE [LARGE SCALE GENOMIC DNA]</scope>
    <source>
        <strain evidence="2">SB41UT1</strain>
    </source>
</reference>
<accession>A0A1X7APQ5</accession>
<evidence type="ECO:0000313" key="3">
    <source>
        <dbReference type="Proteomes" id="UP000196573"/>
    </source>
</evidence>
<dbReference type="GO" id="GO:0004175">
    <property type="term" value="F:endopeptidase activity"/>
    <property type="evidence" value="ECO:0007669"/>
    <property type="project" value="UniProtKB-ARBA"/>
</dbReference>
<dbReference type="AlphaFoldDB" id="A0A1X7APQ5"/>
<dbReference type="EMBL" id="FWPT01000010">
    <property type="protein sequence ID" value="SMA50069.1"/>
    <property type="molecule type" value="Genomic_DNA"/>
</dbReference>
<sequence>MSGMTLAPVKPVQAKPVQIKIVTAQENSRGQKNSWRSFTVNKQECVQNYLLKKTLGCVLGCYVGLVDYSVTGLTLFTMEWLCGSRLEKHALTGGLELSACQSALGGIEEEFVFRGILQNLFYHTGFYVLKQCRVGQYANRAFVLALTTTSVMFGLAHLRNPIPSGWQSAMAGMSGFLYGSLSHYIGLEASASAHATFNFLGMGGLNELWGKQM</sequence>
<dbReference type="Proteomes" id="UP000196573">
    <property type="component" value="Unassembled WGS sequence"/>
</dbReference>
<gene>
    <name evidence="2" type="ORF">EHSB41UT_03860</name>
</gene>
<dbReference type="InterPro" id="IPR003675">
    <property type="entry name" value="Rce1/LyrA-like_dom"/>
</dbReference>
<dbReference type="OrthoDB" id="193898at2"/>
<keyword evidence="2" id="KW-0645">Protease</keyword>
<organism evidence="2 3">
    <name type="scientific">Parendozoicomonas haliclonae</name>
    <dbReference type="NCBI Taxonomy" id="1960125"/>
    <lineage>
        <taxon>Bacteria</taxon>
        <taxon>Pseudomonadati</taxon>
        <taxon>Pseudomonadota</taxon>
        <taxon>Gammaproteobacteria</taxon>
        <taxon>Oceanospirillales</taxon>
        <taxon>Endozoicomonadaceae</taxon>
        <taxon>Parendozoicomonas</taxon>
    </lineage>
</organism>
<dbReference type="Pfam" id="PF02517">
    <property type="entry name" value="Rce1-like"/>
    <property type="match status" value="1"/>
</dbReference>
<dbReference type="GO" id="GO:0080120">
    <property type="term" value="P:CAAX-box protein maturation"/>
    <property type="evidence" value="ECO:0007669"/>
    <property type="project" value="UniProtKB-ARBA"/>
</dbReference>
<proteinExistence type="predicted"/>
<protein>
    <submittedName>
        <fullName evidence="2">CAAX amino terminal protease self-immunity</fullName>
    </submittedName>
</protein>
<keyword evidence="3" id="KW-1185">Reference proteome</keyword>
<dbReference type="GO" id="GO:0006508">
    <property type="term" value="P:proteolysis"/>
    <property type="evidence" value="ECO:0007669"/>
    <property type="project" value="UniProtKB-KW"/>
</dbReference>
<evidence type="ECO:0000259" key="1">
    <source>
        <dbReference type="Pfam" id="PF02517"/>
    </source>
</evidence>
<keyword evidence="2" id="KW-0378">Hydrolase</keyword>